<reference evidence="2 3" key="1">
    <citation type="submission" date="2016-04" db="EMBL/GenBank/DDBJ databases">
        <title>The genome of Intoshia linei affirms orthonectids as highly simplified spiralians.</title>
        <authorList>
            <person name="Mikhailov K.V."/>
            <person name="Slusarev G.S."/>
            <person name="Nikitin M.A."/>
            <person name="Logacheva M.D."/>
            <person name="Penin A."/>
            <person name="Aleoshin V."/>
            <person name="Panchin Y.V."/>
        </authorList>
    </citation>
    <scope>NUCLEOTIDE SEQUENCE [LARGE SCALE GENOMIC DNA]</scope>
    <source>
        <strain evidence="2">Intl2013</strain>
        <tissue evidence="2">Whole animal</tissue>
    </source>
</reference>
<dbReference type="Proteomes" id="UP000078046">
    <property type="component" value="Unassembled WGS sequence"/>
</dbReference>
<dbReference type="EMBL" id="LWCA01000395">
    <property type="protein sequence ID" value="OAF68740.1"/>
    <property type="molecule type" value="Genomic_DNA"/>
</dbReference>
<dbReference type="Pfam" id="PF10312">
    <property type="entry name" value="Cactin_mid"/>
    <property type="match status" value="1"/>
</dbReference>
<sequence length="200" mass="24132">MTEENEYHDENLDEPYIWKKKFTKSQNLSDEQINAITKKNIQDMKYELVKSKMRFMERNREKQFLEEQKVSQQNILDDQYYTEWSKHVDKFNLEQESLRSSIRFSQGRAKTIDKFKFYFENKVSDGFCPVTYVESCIDYNDLNELCVDIESIINFEKNKLTENGILKIPHSEFQKNNEFWFNLKLICSKQLNVLQKINSL</sequence>
<dbReference type="PANTHER" id="PTHR21737:SF4">
    <property type="entry name" value="SPLICING FACTOR CACTIN"/>
    <property type="match status" value="1"/>
</dbReference>
<keyword evidence="3" id="KW-1185">Reference proteome</keyword>
<dbReference type="GO" id="GO:0005681">
    <property type="term" value="C:spliceosomal complex"/>
    <property type="evidence" value="ECO:0007669"/>
    <property type="project" value="TreeGrafter"/>
</dbReference>
<feature type="domain" description="Splicing factor cactin central" evidence="1">
    <location>
        <begin position="77"/>
        <end position="196"/>
    </location>
</feature>
<protein>
    <recommendedName>
        <fullName evidence="1">Splicing factor cactin central domain-containing protein</fullName>
    </recommendedName>
</protein>
<dbReference type="PANTHER" id="PTHR21737">
    <property type="entry name" value="POLYGLUTAMINE BINDING PROTEIN 1/MARVEL MEMBRANE-ASSOCIATING DOMAIN CONTAINING 3"/>
    <property type="match status" value="1"/>
</dbReference>
<dbReference type="AlphaFoldDB" id="A0A177B3L1"/>
<name>A0A177B3L1_9BILA</name>
<feature type="non-terminal residue" evidence="2">
    <location>
        <position position="200"/>
    </location>
</feature>
<dbReference type="InterPro" id="IPR018816">
    <property type="entry name" value="Cactin_central"/>
</dbReference>
<evidence type="ECO:0000259" key="1">
    <source>
        <dbReference type="Pfam" id="PF10312"/>
    </source>
</evidence>
<organism evidence="2 3">
    <name type="scientific">Intoshia linei</name>
    <dbReference type="NCBI Taxonomy" id="1819745"/>
    <lineage>
        <taxon>Eukaryota</taxon>
        <taxon>Metazoa</taxon>
        <taxon>Spiralia</taxon>
        <taxon>Lophotrochozoa</taxon>
        <taxon>Mesozoa</taxon>
        <taxon>Orthonectida</taxon>
        <taxon>Rhopaluridae</taxon>
        <taxon>Intoshia</taxon>
    </lineage>
</organism>
<proteinExistence type="predicted"/>
<dbReference type="GO" id="GO:0045292">
    <property type="term" value="P:mRNA cis splicing, via spliceosome"/>
    <property type="evidence" value="ECO:0007669"/>
    <property type="project" value="TreeGrafter"/>
</dbReference>
<gene>
    <name evidence="2" type="ORF">A3Q56_03516</name>
</gene>
<comment type="caution">
    <text evidence="2">The sequence shown here is derived from an EMBL/GenBank/DDBJ whole genome shotgun (WGS) entry which is preliminary data.</text>
</comment>
<accession>A0A177B3L1</accession>
<evidence type="ECO:0000313" key="2">
    <source>
        <dbReference type="EMBL" id="OAF68740.1"/>
    </source>
</evidence>
<dbReference type="GO" id="GO:0005737">
    <property type="term" value="C:cytoplasm"/>
    <property type="evidence" value="ECO:0007669"/>
    <property type="project" value="TreeGrafter"/>
</dbReference>
<evidence type="ECO:0000313" key="3">
    <source>
        <dbReference type="Proteomes" id="UP000078046"/>
    </source>
</evidence>